<sequence>MSGTQTAMLLFIVMTSTAILFIPGLTATTTKQNVWLVSLGAGILTFGVLIISAKLAQRFPRLTIAEYLPLILGKIGGKALAVSYILFFIALNILVVRETSEFLTVSALFGTPGIPINLVFVLICWYSAQKGIEVIARMNQFILPLFVFAYLMACILAIPKADPSSLLPILEDGISPVMQNIWIPLQWYGEIAVLLMLIPLMNKPQEVLKKASYAVISTMLLLTFGSLAVLTVLGADVAGQMIFPIWFTAKTIEYGNYIQRVELLALPLWLTGIMVKSSLLFYVTILAVKQSVSRKYPKLIAASVMVIVFSGATFLVPNTMALLEFLTKYWPSISLLFEVVLPLLLLAITLIRKKKGGCMQ</sequence>
<evidence type="ECO:0000256" key="1">
    <source>
        <dbReference type="ARBA" id="ARBA00004141"/>
    </source>
</evidence>
<dbReference type="PANTHER" id="PTHR34975">
    <property type="entry name" value="SPORE GERMINATION PROTEIN A2"/>
    <property type="match status" value="1"/>
</dbReference>
<comment type="similarity">
    <text evidence="2">Belongs to the amino acid-polyamine-organocation (APC) superfamily. Spore germination protein (SGP) (TC 2.A.3.9) family.</text>
</comment>
<feature type="transmembrane region" description="Helical" evidence="8">
    <location>
        <begin position="181"/>
        <end position="201"/>
    </location>
</feature>
<organism evidence="9 10">
    <name type="scientific">Dehalobacter restrictus</name>
    <dbReference type="NCBI Taxonomy" id="55583"/>
    <lineage>
        <taxon>Bacteria</taxon>
        <taxon>Bacillati</taxon>
        <taxon>Bacillota</taxon>
        <taxon>Clostridia</taxon>
        <taxon>Eubacteriales</taxon>
        <taxon>Desulfitobacteriaceae</taxon>
        <taxon>Dehalobacter</taxon>
    </lineage>
</organism>
<dbReference type="GO" id="GO:0009847">
    <property type="term" value="P:spore germination"/>
    <property type="evidence" value="ECO:0007669"/>
    <property type="project" value="InterPro"/>
</dbReference>
<dbReference type="Pfam" id="PF03845">
    <property type="entry name" value="Spore_permease"/>
    <property type="match status" value="1"/>
</dbReference>
<dbReference type="GO" id="GO:0016020">
    <property type="term" value="C:membrane"/>
    <property type="evidence" value="ECO:0007669"/>
    <property type="project" value="UniProtKB-SubCell"/>
</dbReference>
<keyword evidence="4" id="KW-0309">Germination</keyword>
<dbReference type="AlphaFoldDB" id="A0A857DLT6"/>
<evidence type="ECO:0000256" key="6">
    <source>
        <dbReference type="ARBA" id="ARBA00022989"/>
    </source>
</evidence>
<evidence type="ECO:0000256" key="8">
    <source>
        <dbReference type="SAM" id="Phobius"/>
    </source>
</evidence>
<feature type="transmembrane region" description="Helical" evidence="8">
    <location>
        <begin position="266"/>
        <end position="287"/>
    </location>
</feature>
<name>A0A857DLT6_9FIRM</name>
<evidence type="ECO:0000256" key="5">
    <source>
        <dbReference type="ARBA" id="ARBA00022692"/>
    </source>
</evidence>
<keyword evidence="5 8" id="KW-0812">Transmembrane</keyword>
<dbReference type="InterPro" id="IPR004761">
    <property type="entry name" value="Spore_GerAB"/>
</dbReference>
<evidence type="ECO:0000313" key="10">
    <source>
        <dbReference type="Proteomes" id="UP000430508"/>
    </source>
</evidence>
<accession>A0A857DLT6</accession>
<dbReference type="Proteomes" id="UP000430508">
    <property type="component" value="Chromosome"/>
</dbReference>
<protein>
    <submittedName>
        <fullName evidence="9">Endospore germination permease</fullName>
    </submittedName>
</protein>
<feature type="transmembrane region" description="Helical" evidence="8">
    <location>
        <begin position="7"/>
        <end position="28"/>
    </location>
</feature>
<proteinExistence type="inferred from homology"/>
<dbReference type="PANTHER" id="PTHR34975:SF2">
    <property type="entry name" value="SPORE GERMINATION PROTEIN A2"/>
    <property type="match status" value="1"/>
</dbReference>
<feature type="transmembrane region" description="Helical" evidence="8">
    <location>
        <begin position="329"/>
        <end position="351"/>
    </location>
</feature>
<feature type="transmembrane region" description="Helical" evidence="8">
    <location>
        <begin position="77"/>
        <end position="96"/>
    </location>
</feature>
<feature type="transmembrane region" description="Helical" evidence="8">
    <location>
        <begin position="213"/>
        <end position="246"/>
    </location>
</feature>
<gene>
    <name evidence="9" type="ORF">GQ588_09710</name>
</gene>
<evidence type="ECO:0000313" key="9">
    <source>
        <dbReference type="EMBL" id="QHA01927.1"/>
    </source>
</evidence>
<feature type="transmembrane region" description="Helical" evidence="8">
    <location>
        <begin position="34"/>
        <end position="56"/>
    </location>
</feature>
<evidence type="ECO:0000256" key="3">
    <source>
        <dbReference type="ARBA" id="ARBA00022448"/>
    </source>
</evidence>
<feature type="transmembrane region" description="Helical" evidence="8">
    <location>
        <begin position="140"/>
        <end position="161"/>
    </location>
</feature>
<keyword evidence="7 8" id="KW-0472">Membrane</keyword>
<feature type="transmembrane region" description="Helical" evidence="8">
    <location>
        <begin position="299"/>
        <end position="317"/>
    </location>
</feature>
<feature type="transmembrane region" description="Helical" evidence="8">
    <location>
        <begin position="102"/>
        <end position="128"/>
    </location>
</feature>
<comment type="subcellular location">
    <subcellularLocation>
        <location evidence="1">Membrane</location>
        <topology evidence="1">Multi-pass membrane protein</topology>
    </subcellularLocation>
</comment>
<evidence type="ECO:0000256" key="4">
    <source>
        <dbReference type="ARBA" id="ARBA00022544"/>
    </source>
</evidence>
<evidence type="ECO:0000256" key="2">
    <source>
        <dbReference type="ARBA" id="ARBA00007998"/>
    </source>
</evidence>
<dbReference type="EMBL" id="CP046996">
    <property type="protein sequence ID" value="QHA01927.1"/>
    <property type="molecule type" value="Genomic_DNA"/>
</dbReference>
<keyword evidence="6 8" id="KW-1133">Transmembrane helix</keyword>
<evidence type="ECO:0000256" key="7">
    <source>
        <dbReference type="ARBA" id="ARBA00023136"/>
    </source>
</evidence>
<keyword evidence="3" id="KW-0813">Transport</keyword>
<reference evidence="9 10" key="1">
    <citation type="submission" date="2019-12" db="EMBL/GenBank/DDBJ databases">
        <title>Sequence classification of anaerobic respiratory reductive dehalogenases: First we see many, then we see few.</title>
        <authorList>
            <person name="Molenda O."/>
            <person name="Puentes Jacome L.A."/>
            <person name="Cao X."/>
            <person name="Nesbo C.L."/>
            <person name="Tang S."/>
            <person name="Morson N."/>
            <person name="Patron J."/>
            <person name="Lomheim L."/>
            <person name="Wishart D.S."/>
            <person name="Edwards E.A."/>
        </authorList>
    </citation>
    <scope>NUCLEOTIDE SEQUENCE [LARGE SCALE GENOMIC DNA]</scope>
    <source>
        <strain evidence="9 10">12DCA</strain>
    </source>
</reference>
<dbReference type="NCBIfam" id="TIGR00912">
    <property type="entry name" value="2A0309"/>
    <property type="match status" value="1"/>
</dbReference>